<dbReference type="FunFam" id="3.40.50.2000:FF:000237">
    <property type="entry name" value="Glycosyltransferase"/>
    <property type="match status" value="1"/>
</dbReference>
<reference evidence="7" key="1">
    <citation type="submission" date="2013-01" db="EMBL/GenBank/DDBJ databases">
        <title>Draft Genome Sequence of a Mulberry Tree, Morus notabilis C.K. Schneid.</title>
        <authorList>
            <person name="He N."/>
            <person name="Zhao S."/>
        </authorList>
    </citation>
    <scope>NUCLEOTIDE SEQUENCE</scope>
</reference>
<dbReference type="GO" id="GO:0080044">
    <property type="term" value="F:quercetin 7-O-glucosyltransferase activity"/>
    <property type="evidence" value="ECO:0007669"/>
    <property type="project" value="TreeGrafter"/>
</dbReference>
<dbReference type="AlphaFoldDB" id="W9RF66"/>
<dbReference type="EC" id="2.4.1.-" evidence="5"/>
<dbReference type="Pfam" id="PF00201">
    <property type="entry name" value="UDPGT"/>
    <property type="match status" value="1"/>
</dbReference>
<comment type="similarity">
    <text evidence="1 4">Belongs to the UDP-glycosyltransferase family.</text>
</comment>
<evidence type="ECO:0000256" key="3">
    <source>
        <dbReference type="ARBA" id="ARBA00022679"/>
    </source>
</evidence>
<name>W9RF66_9ROSA</name>
<dbReference type="CDD" id="cd03784">
    <property type="entry name" value="GT1_Gtf-like"/>
    <property type="match status" value="1"/>
</dbReference>
<keyword evidence="3 4" id="KW-0808">Transferase</keyword>
<dbReference type="PANTHER" id="PTHR11926">
    <property type="entry name" value="GLUCOSYL/GLUCURONOSYL TRANSFERASES"/>
    <property type="match status" value="1"/>
</dbReference>
<dbReference type="InterPro" id="IPR035595">
    <property type="entry name" value="UDP_glycos_trans_CS"/>
</dbReference>
<evidence type="ECO:0000313" key="6">
    <source>
        <dbReference type="EMBL" id="EXB88302.1"/>
    </source>
</evidence>
<proteinExistence type="inferred from homology"/>
<keyword evidence="2 4" id="KW-0328">Glycosyltransferase</keyword>
<evidence type="ECO:0000256" key="1">
    <source>
        <dbReference type="ARBA" id="ARBA00009995"/>
    </source>
</evidence>
<dbReference type="GO" id="GO:0080043">
    <property type="term" value="F:quercetin 3-O-glucosyltransferase activity"/>
    <property type="evidence" value="ECO:0007669"/>
    <property type="project" value="TreeGrafter"/>
</dbReference>
<evidence type="ECO:0000313" key="7">
    <source>
        <dbReference type="Proteomes" id="UP000030645"/>
    </source>
</evidence>
<gene>
    <name evidence="6" type="ORF">L484_020370</name>
</gene>
<keyword evidence="7" id="KW-1185">Reference proteome</keyword>
<organism evidence="6 7">
    <name type="scientific">Morus notabilis</name>
    <dbReference type="NCBI Taxonomy" id="981085"/>
    <lineage>
        <taxon>Eukaryota</taxon>
        <taxon>Viridiplantae</taxon>
        <taxon>Streptophyta</taxon>
        <taxon>Embryophyta</taxon>
        <taxon>Tracheophyta</taxon>
        <taxon>Spermatophyta</taxon>
        <taxon>Magnoliopsida</taxon>
        <taxon>eudicotyledons</taxon>
        <taxon>Gunneridae</taxon>
        <taxon>Pentapetalae</taxon>
        <taxon>rosids</taxon>
        <taxon>fabids</taxon>
        <taxon>Rosales</taxon>
        <taxon>Moraceae</taxon>
        <taxon>Moreae</taxon>
        <taxon>Morus</taxon>
    </lineage>
</organism>
<sequence length="490" mass="54792">MENKTSKVPHVLALPYPSQGHVNPMLHFCKRLASKGLKATLATTIFISNTFNPQSTASVQLDTISDGYDDGGFTHAKSIDDYLARLQVSGSKTLAELITRHNNSTYPIDCIVYDGFLPWALDVAHQLGIKGAAFFTQACTVNYVYYCVHHRQLTLPVTTFPVSIDGLELLLDQLHDMPSFIGVEGSYPAYFEMLLSQFSNAHKADFVLVNTVYELEEQVVDSMSKVCSLLTIGPTIPSIYLDNRIEDDKDYGIDLFTSNDSSTFLTNNWLKNKPVGSVVYMSFGSMACLSGKQMEELAYGLKATNFYFIWAIRYSEEAKLPDKFAQETRDKGLIVNWSSQVEILSHPSVGCFFTHCGWNSTIEALSLGVPMVGMPQWTDQPTDAKLIEHLWKVGVRVKVGEDGIVGRKEIEHCIRQVLEGDRGTEIRKNAKKWRNLALQAISDGGSSDKNILLRHNLWKDIFGGDYRGAEEDHLGVIFAEVVDMREEEDA</sequence>
<dbReference type="PROSITE" id="PS00375">
    <property type="entry name" value="UDPGT"/>
    <property type="match status" value="1"/>
</dbReference>
<dbReference type="Gene3D" id="3.40.50.2000">
    <property type="entry name" value="Glycogen Phosphorylase B"/>
    <property type="match status" value="2"/>
</dbReference>
<dbReference type="PANTHER" id="PTHR11926:SF1311">
    <property type="entry name" value="UDP-GLYCOSYLTRANSFERASE 74F2"/>
    <property type="match status" value="1"/>
</dbReference>
<evidence type="ECO:0000256" key="2">
    <source>
        <dbReference type="ARBA" id="ARBA00022676"/>
    </source>
</evidence>
<accession>W9RF66</accession>
<dbReference type="EMBL" id="KE344952">
    <property type="protein sequence ID" value="EXB88302.1"/>
    <property type="molecule type" value="Genomic_DNA"/>
</dbReference>
<dbReference type="InterPro" id="IPR002213">
    <property type="entry name" value="UDP_glucos_trans"/>
</dbReference>
<evidence type="ECO:0000256" key="5">
    <source>
        <dbReference type="RuleBase" id="RU362057"/>
    </source>
</evidence>
<protein>
    <recommendedName>
        <fullName evidence="5">Glycosyltransferase</fullName>
        <ecNumber evidence="5">2.4.1.-</ecNumber>
    </recommendedName>
</protein>
<evidence type="ECO:0000256" key="4">
    <source>
        <dbReference type="RuleBase" id="RU003718"/>
    </source>
</evidence>
<dbReference type="FunFam" id="3.40.50.2000:FF:000057">
    <property type="entry name" value="Glycosyltransferase"/>
    <property type="match status" value="1"/>
</dbReference>
<dbReference type="SUPFAM" id="SSF53756">
    <property type="entry name" value="UDP-Glycosyltransferase/glycogen phosphorylase"/>
    <property type="match status" value="1"/>
</dbReference>
<dbReference type="eggNOG" id="KOG1192">
    <property type="taxonomic scope" value="Eukaryota"/>
</dbReference>
<dbReference type="Proteomes" id="UP000030645">
    <property type="component" value="Unassembled WGS sequence"/>
</dbReference>